<protein>
    <recommendedName>
        <fullName evidence="1">DUF7133 domain-containing protein</fullName>
    </recommendedName>
</protein>
<proteinExistence type="predicted"/>
<name>A0A382ZWI2_9ZZZZ</name>
<dbReference type="NCBIfam" id="TIGR02604">
    <property type="entry name" value="Piru_Ver_Nterm"/>
    <property type="match status" value="1"/>
</dbReference>
<dbReference type="AlphaFoldDB" id="A0A382ZWI2"/>
<feature type="domain" description="DUF7133" evidence="1">
    <location>
        <begin position="38"/>
        <end position="185"/>
    </location>
</feature>
<dbReference type="InterPro" id="IPR055557">
    <property type="entry name" value="DUF7133"/>
</dbReference>
<dbReference type="SUPFAM" id="SSF63829">
    <property type="entry name" value="Calcium-dependent phosphotriesterase"/>
    <property type="match status" value="1"/>
</dbReference>
<gene>
    <name evidence="2" type="ORF">METZ01_LOCUS452617</name>
</gene>
<organism evidence="2">
    <name type="scientific">marine metagenome</name>
    <dbReference type="NCBI Taxonomy" id="408172"/>
    <lineage>
        <taxon>unclassified sequences</taxon>
        <taxon>metagenomes</taxon>
        <taxon>ecological metagenomes</taxon>
    </lineage>
</organism>
<accession>A0A382ZWI2</accession>
<feature type="non-terminal residue" evidence="2">
    <location>
        <position position="185"/>
    </location>
</feature>
<dbReference type="Pfam" id="PF23500">
    <property type="entry name" value="DUF7133"/>
    <property type="match status" value="1"/>
</dbReference>
<evidence type="ECO:0000259" key="1">
    <source>
        <dbReference type="Pfam" id="PF23500"/>
    </source>
</evidence>
<dbReference type="EMBL" id="UINC01187178">
    <property type="protein sequence ID" value="SVD99763.1"/>
    <property type="molecule type" value="Genomic_DNA"/>
</dbReference>
<sequence length="185" mass="20419">MRRLLLVLGLFVSPLVHAAWERTKVPKGFKMPKPITLKESIASFQTKPGLRVELVAAEPLVMDPINLDFGPDGKLWVVEMADYPLGMDGKGKPGGRVRCLEDRNGDGRYETSTLFLDGLNFPTGVKAWRKGVLIIGAPDLIYAEDTNGDGKADLIKTLFHGFGEGNQQHRVNGLVWGLDNWLHLA</sequence>
<evidence type="ECO:0000313" key="2">
    <source>
        <dbReference type="EMBL" id="SVD99763.1"/>
    </source>
</evidence>
<dbReference type="PANTHER" id="PTHR33546:SF1">
    <property type="entry name" value="LARGE, MULTIFUNCTIONAL SECRETED PROTEIN"/>
    <property type="match status" value="1"/>
</dbReference>
<dbReference type="PANTHER" id="PTHR33546">
    <property type="entry name" value="LARGE, MULTIFUNCTIONAL SECRETED PROTEIN-RELATED"/>
    <property type="match status" value="1"/>
</dbReference>
<dbReference type="InterPro" id="IPR013428">
    <property type="entry name" value="Membrane-bound_put_N"/>
</dbReference>
<reference evidence="2" key="1">
    <citation type="submission" date="2018-05" db="EMBL/GenBank/DDBJ databases">
        <authorList>
            <person name="Lanie J.A."/>
            <person name="Ng W.-L."/>
            <person name="Kazmierczak K.M."/>
            <person name="Andrzejewski T.M."/>
            <person name="Davidsen T.M."/>
            <person name="Wayne K.J."/>
            <person name="Tettelin H."/>
            <person name="Glass J.I."/>
            <person name="Rusch D."/>
            <person name="Podicherti R."/>
            <person name="Tsui H.-C.T."/>
            <person name="Winkler M.E."/>
        </authorList>
    </citation>
    <scope>NUCLEOTIDE SEQUENCE</scope>
</reference>